<name>A0A4Y2SHA5_ARAVE</name>
<sequence length="145" mass="16783">MLTDTTCWVRVAVCSLKFSKHSEKEFHNFFIEFKKIGHNVFYHRVVIEKSSQKEKELLFLQCVIPGDFNMEFVRLDWLRESIPYNFSQPTTPPLSVAPDIVPYVNMAIREKGLQIDTSAIVHPGTMLDLLIYLDKESSGQSMQQV</sequence>
<reference evidence="1 2" key="1">
    <citation type="journal article" date="2019" name="Sci. Rep.">
        <title>Orb-weaving spider Araneus ventricosus genome elucidates the spidroin gene catalogue.</title>
        <authorList>
            <person name="Kono N."/>
            <person name="Nakamura H."/>
            <person name="Ohtoshi R."/>
            <person name="Moran D.A.P."/>
            <person name="Shinohara A."/>
            <person name="Yoshida Y."/>
            <person name="Fujiwara M."/>
            <person name="Mori M."/>
            <person name="Tomita M."/>
            <person name="Arakawa K."/>
        </authorList>
    </citation>
    <scope>NUCLEOTIDE SEQUENCE [LARGE SCALE GENOMIC DNA]</scope>
</reference>
<dbReference type="Proteomes" id="UP000499080">
    <property type="component" value="Unassembled WGS sequence"/>
</dbReference>
<evidence type="ECO:0000313" key="2">
    <source>
        <dbReference type="Proteomes" id="UP000499080"/>
    </source>
</evidence>
<dbReference type="AlphaFoldDB" id="A0A4Y2SHA5"/>
<comment type="caution">
    <text evidence="1">The sequence shown here is derived from an EMBL/GenBank/DDBJ whole genome shotgun (WGS) entry which is preliminary data.</text>
</comment>
<protein>
    <submittedName>
        <fullName evidence="1">Uncharacterized protein</fullName>
    </submittedName>
</protein>
<keyword evidence="2" id="KW-1185">Reference proteome</keyword>
<organism evidence="1 2">
    <name type="scientific">Araneus ventricosus</name>
    <name type="common">Orbweaver spider</name>
    <name type="synonym">Epeira ventricosa</name>
    <dbReference type="NCBI Taxonomy" id="182803"/>
    <lineage>
        <taxon>Eukaryota</taxon>
        <taxon>Metazoa</taxon>
        <taxon>Ecdysozoa</taxon>
        <taxon>Arthropoda</taxon>
        <taxon>Chelicerata</taxon>
        <taxon>Arachnida</taxon>
        <taxon>Araneae</taxon>
        <taxon>Araneomorphae</taxon>
        <taxon>Entelegynae</taxon>
        <taxon>Araneoidea</taxon>
        <taxon>Araneidae</taxon>
        <taxon>Araneus</taxon>
    </lineage>
</organism>
<proteinExistence type="predicted"/>
<evidence type="ECO:0000313" key="1">
    <source>
        <dbReference type="EMBL" id="GBN86649.1"/>
    </source>
</evidence>
<dbReference type="OrthoDB" id="6427505at2759"/>
<accession>A0A4Y2SHA5</accession>
<dbReference type="EMBL" id="BGPR01021399">
    <property type="protein sequence ID" value="GBN86649.1"/>
    <property type="molecule type" value="Genomic_DNA"/>
</dbReference>
<gene>
    <name evidence="1" type="ORF">AVEN_62124_1</name>
</gene>